<sequence length="353" mass="39684">MQFLQFQSFFRQRYIFAACHLTSWLVAYLFITSIVMQNPYASWIEAVYGGIFLSAGALFTYTLRCLYKRFMQQKSNFQQFISLFIGALISTLLATIALLVGVFFLAYIGVSHPIPSSQTRFVIEHVGLSNGINMLGMTLLWSLGYLAVSKIKLLTEAHSLLTVSQLQVLNSQLNPHFLFNAINDIRALILAQPAQARDSLAELADMLRYSLQPNHKDKVPVSEELANAEHYLNLCKIGLAERLQTQIEVSPEALQLTMPKMILQLCLENAIKHGIANSRIGGTVYLSISCEEKLMIEVINPLLTNKQPSDGLGLATKNIEKRLALLYKGQSKLNRFEQGEQVITRIQLPKETI</sequence>
<proteinExistence type="predicted"/>
<evidence type="ECO:0000313" key="3">
    <source>
        <dbReference type="EMBL" id="ALO43701.1"/>
    </source>
</evidence>
<keyword evidence="1" id="KW-0812">Transmembrane</keyword>
<feature type="transmembrane region" description="Helical" evidence="1">
    <location>
        <begin position="47"/>
        <end position="67"/>
    </location>
</feature>
<dbReference type="Gene3D" id="3.30.565.10">
    <property type="entry name" value="Histidine kinase-like ATPase, C-terminal domain"/>
    <property type="match status" value="1"/>
</dbReference>
<dbReference type="GO" id="GO:0016020">
    <property type="term" value="C:membrane"/>
    <property type="evidence" value="ECO:0007669"/>
    <property type="project" value="InterPro"/>
</dbReference>
<name>A0A0S2K6G6_9GAMM</name>
<dbReference type="InterPro" id="IPR036890">
    <property type="entry name" value="HATPase_C_sf"/>
</dbReference>
<accession>A0A0S2K6G6</accession>
<dbReference type="RefSeq" id="WP_058031346.1">
    <property type="nucleotide sequence ID" value="NZ_CP013187.1"/>
</dbReference>
<dbReference type="KEGG" id="pphe:PP2015_3223"/>
<dbReference type="InterPro" id="IPR050640">
    <property type="entry name" value="Bact_2-comp_sensor_kinase"/>
</dbReference>
<protein>
    <recommendedName>
        <fullName evidence="2">Signal transduction histidine kinase internal region domain-containing protein</fullName>
    </recommendedName>
</protein>
<gene>
    <name evidence="3" type="ORF">PP2015_3223</name>
</gene>
<dbReference type="PANTHER" id="PTHR34220">
    <property type="entry name" value="SENSOR HISTIDINE KINASE YPDA"/>
    <property type="match status" value="1"/>
</dbReference>
<reference evidence="3 4" key="1">
    <citation type="submission" date="2015-11" db="EMBL/GenBank/DDBJ databases">
        <authorList>
            <person name="Zhang Y."/>
            <person name="Guo Z."/>
        </authorList>
    </citation>
    <scope>NUCLEOTIDE SEQUENCE [LARGE SCALE GENOMIC DNA]</scope>
    <source>
        <strain evidence="3 4">KCTC 12086</strain>
    </source>
</reference>
<dbReference type="Proteomes" id="UP000061457">
    <property type="component" value="Chromosome I"/>
</dbReference>
<organism evidence="3 4">
    <name type="scientific">Pseudoalteromonas phenolica</name>
    <dbReference type="NCBI Taxonomy" id="161398"/>
    <lineage>
        <taxon>Bacteria</taxon>
        <taxon>Pseudomonadati</taxon>
        <taxon>Pseudomonadota</taxon>
        <taxon>Gammaproteobacteria</taxon>
        <taxon>Alteromonadales</taxon>
        <taxon>Pseudoalteromonadaceae</taxon>
        <taxon>Pseudoalteromonas</taxon>
    </lineage>
</organism>
<dbReference type="EMBL" id="CP013187">
    <property type="protein sequence ID" value="ALO43701.1"/>
    <property type="molecule type" value="Genomic_DNA"/>
</dbReference>
<evidence type="ECO:0000259" key="2">
    <source>
        <dbReference type="Pfam" id="PF06580"/>
    </source>
</evidence>
<keyword evidence="1" id="KW-0472">Membrane</keyword>
<dbReference type="Pfam" id="PF06580">
    <property type="entry name" value="His_kinase"/>
    <property type="match status" value="1"/>
</dbReference>
<feature type="domain" description="Signal transduction histidine kinase internal region" evidence="2">
    <location>
        <begin position="165"/>
        <end position="243"/>
    </location>
</feature>
<dbReference type="PATRIC" id="fig|161398.10.peg.3286"/>
<keyword evidence="4" id="KW-1185">Reference proteome</keyword>
<evidence type="ECO:0000256" key="1">
    <source>
        <dbReference type="SAM" id="Phobius"/>
    </source>
</evidence>
<keyword evidence="1" id="KW-1133">Transmembrane helix</keyword>
<evidence type="ECO:0000313" key="4">
    <source>
        <dbReference type="Proteomes" id="UP000061457"/>
    </source>
</evidence>
<dbReference type="AlphaFoldDB" id="A0A0S2K6G6"/>
<dbReference type="InterPro" id="IPR010559">
    <property type="entry name" value="Sig_transdc_His_kin_internal"/>
</dbReference>
<feature type="transmembrane region" description="Helical" evidence="1">
    <location>
        <begin position="79"/>
        <end position="108"/>
    </location>
</feature>
<feature type="transmembrane region" description="Helical" evidence="1">
    <location>
        <begin position="14"/>
        <end position="35"/>
    </location>
</feature>
<dbReference type="OrthoDB" id="5477453at2"/>
<dbReference type="STRING" id="161398.PP2015_3223"/>
<feature type="transmembrane region" description="Helical" evidence="1">
    <location>
        <begin position="128"/>
        <end position="148"/>
    </location>
</feature>
<dbReference type="PANTHER" id="PTHR34220:SF7">
    <property type="entry name" value="SENSOR HISTIDINE KINASE YPDA"/>
    <property type="match status" value="1"/>
</dbReference>
<dbReference type="GO" id="GO:0000155">
    <property type="term" value="F:phosphorelay sensor kinase activity"/>
    <property type="evidence" value="ECO:0007669"/>
    <property type="project" value="InterPro"/>
</dbReference>